<organism evidence="2 3">
    <name type="scientific">Arachis hypogaea</name>
    <name type="common">Peanut</name>
    <dbReference type="NCBI Taxonomy" id="3818"/>
    <lineage>
        <taxon>Eukaryota</taxon>
        <taxon>Viridiplantae</taxon>
        <taxon>Streptophyta</taxon>
        <taxon>Embryophyta</taxon>
        <taxon>Tracheophyta</taxon>
        <taxon>Spermatophyta</taxon>
        <taxon>Magnoliopsida</taxon>
        <taxon>eudicotyledons</taxon>
        <taxon>Gunneridae</taxon>
        <taxon>Pentapetalae</taxon>
        <taxon>rosids</taxon>
        <taxon>fabids</taxon>
        <taxon>Fabales</taxon>
        <taxon>Fabaceae</taxon>
        <taxon>Papilionoideae</taxon>
        <taxon>50 kb inversion clade</taxon>
        <taxon>dalbergioids sensu lato</taxon>
        <taxon>Dalbergieae</taxon>
        <taxon>Pterocarpus clade</taxon>
        <taxon>Arachis</taxon>
    </lineage>
</organism>
<keyword evidence="3" id="KW-1185">Reference proteome</keyword>
<evidence type="ECO:0000259" key="1">
    <source>
        <dbReference type="Pfam" id="PF17815"/>
    </source>
</evidence>
<feature type="domain" description="Protease Do-like PDZ" evidence="1">
    <location>
        <begin position="3"/>
        <end position="59"/>
    </location>
</feature>
<dbReference type="EMBL" id="SDMP01000020">
    <property type="protein sequence ID" value="RYQ85446.1"/>
    <property type="molecule type" value="Genomic_DNA"/>
</dbReference>
<dbReference type="InterPro" id="IPR046449">
    <property type="entry name" value="DEGP_PDZ_sf"/>
</dbReference>
<reference evidence="2 3" key="1">
    <citation type="submission" date="2019-01" db="EMBL/GenBank/DDBJ databases">
        <title>Sequencing of cultivated peanut Arachis hypogaea provides insights into genome evolution and oil improvement.</title>
        <authorList>
            <person name="Chen X."/>
        </authorList>
    </citation>
    <scope>NUCLEOTIDE SEQUENCE [LARGE SCALE GENOMIC DNA]</scope>
    <source>
        <strain evidence="3">cv. Fuhuasheng</strain>
        <tissue evidence="2">Leaves</tissue>
    </source>
</reference>
<dbReference type="Pfam" id="PF17815">
    <property type="entry name" value="PDZ_3"/>
    <property type="match status" value="1"/>
</dbReference>
<dbReference type="AlphaFoldDB" id="A0A444X6X4"/>
<dbReference type="Gene3D" id="3.20.190.20">
    <property type="match status" value="1"/>
</dbReference>
<sequence>MAQSVDEQLLVVSQVLVSDINIGYEEIVNTQVLAFNGKPVKNLKSLATMVENCDDEFLKWPHIIVPTFKITAVECLQKIQIGKQISLVRMKLSWPLSTREAIVHYYLFEYYQDNLVVVLLNSVSDSKSITGFNSDACGDRVLRGLHEWEQHKKGHGHRKCISNLKSKAQSLGTLDKIDYKAGMAQRMERKHAKVEGIQEVGETAKLSSLTSSHSNDYNFSYRGPNDAVPVALES</sequence>
<evidence type="ECO:0000313" key="3">
    <source>
        <dbReference type="Proteomes" id="UP000289738"/>
    </source>
</evidence>
<protein>
    <recommendedName>
        <fullName evidence="1">Protease Do-like PDZ domain-containing protein</fullName>
    </recommendedName>
</protein>
<dbReference type="Proteomes" id="UP000289738">
    <property type="component" value="Chromosome B10"/>
</dbReference>
<gene>
    <name evidence="2" type="ORF">Ahy_B10g105010</name>
</gene>
<comment type="caution">
    <text evidence="2">The sequence shown here is derived from an EMBL/GenBank/DDBJ whole genome shotgun (WGS) entry which is preliminary data.</text>
</comment>
<proteinExistence type="predicted"/>
<dbReference type="PANTHER" id="PTHR34560">
    <property type="entry name" value="POLYKETIDE CYCLASE/DEHYDRASE/LIPID TRANSPORT SUPERFAMILY PROTEIN"/>
    <property type="match status" value="1"/>
</dbReference>
<accession>A0A444X6X4</accession>
<dbReference type="PANTHER" id="PTHR34560:SF1">
    <property type="entry name" value="START DOMAIN-CONTAINING PROTEIN"/>
    <property type="match status" value="1"/>
</dbReference>
<evidence type="ECO:0000313" key="2">
    <source>
        <dbReference type="EMBL" id="RYQ85446.1"/>
    </source>
</evidence>
<dbReference type="InterPro" id="IPR041517">
    <property type="entry name" value="DEGP_PDZ"/>
</dbReference>
<name>A0A444X6X4_ARAHY</name>